<gene>
    <name evidence="2" type="ORF">TWF106_007402</name>
</gene>
<dbReference type="AlphaFoldDB" id="A0A7C8R2S8"/>
<comment type="caution">
    <text evidence="2">The sequence shown here is derived from an EMBL/GenBank/DDBJ whole genome shotgun (WGS) entry which is preliminary data.</text>
</comment>
<reference evidence="2 3" key="1">
    <citation type="submission" date="2019-06" db="EMBL/GenBank/DDBJ databases">
        <authorList>
            <person name="Palmer J.M."/>
        </authorList>
    </citation>
    <scope>NUCLEOTIDE SEQUENCE [LARGE SCALE GENOMIC DNA]</scope>
    <source>
        <strain evidence="2 3">TWF106</strain>
    </source>
</reference>
<name>A0A7C8R2S8_ORBOL</name>
<organism evidence="2 3">
    <name type="scientific">Orbilia oligospora</name>
    <name type="common">Nematode-trapping fungus</name>
    <name type="synonym">Arthrobotrys oligospora</name>
    <dbReference type="NCBI Taxonomy" id="2813651"/>
    <lineage>
        <taxon>Eukaryota</taxon>
        <taxon>Fungi</taxon>
        <taxon>Dikarya</taxon>
        <taxon>Ascomycota</taxon>
        <taxon>Pezizomycotina</taxon>
        <taxon>Orbiliomycetes</taxon>
        <taxon>Orbiliales</taxon>
        <taxon>Orbiliaceae</taxon>
        <taxon>Orbilia</taxon>
    </lineage>
</organism>
<evidence type="ECO:0000313" key="3">
    <source>
        <dbReference type="Proteomes" id="UP000472727"/>
    </source>
</evidence>
<evidence type="ECO:0000313" key="2">
    <source>
        <dbReference type="EMBL" id="KAF3228370.1"/>
    </source>
</evidence>
<evidence type="ECO:0000259" key="1">
    <source>
        <dbReference type="PROSITE" id="PS50097"/>
    </source>
</evidence>
<dbReference type="InterPro" id="IPR000210">
    <property type="entry name" value="BTB/POZ_dom"/>
</dbReference>
<dbReference type="Gene3D" id="3.30.710.10">
    <property type="entry name" value="Potassium Channel Kv1.1, Chain A"/>
    <property type="match status" value="1"/>
</dbReference>
<dbReference type="Proteomes" id="UP000472727">
    <property type="component" value="Unassembled WGS sequence"/>
</dbReference>
<dbReference type="Pfam" id="PF00651">
    <property type="entry name" value="BTB"/>
    <property type="match status" value="1"/>
</dbReference>
<accession>A0A7C8R2S8</accession>
<protein>
    <recommendedName>
        <fullName evidence="1">BTB domain-containing protein</fullName>
    </recommendedName>
</protein>
<dbReference type="PROSITE" id="PS50097">
    <property type="entry name" value="BTB"/>
    <property type="match status" value="1"/>
</dbReference>
<proteinExistence type="predicted"/>
<dbReference type="SUPFAM" id="SSF54695">
    <property type="entry name" value="POZ domain"/>
    <property type="match status" value="1"/>
</dbReference>
<dbReference type="EMBL" id="WIWS01000004">
    <property type="protein sequence ID" value="KAF3228370.1"/>
    <property type="molecule type" value="Genomic_DNA"/>
</dbReference>
<feature type="domain" description="BTB" evidence="1">
    <location>
        <begin position="20"/>
        <end position="83"/>
    </location>
</feature>
<sequence length="223" mass="25594">MTEEINHVDCQKFFKSPEYADVLVTLGLEPSGVLFPMHQIIICTKSEYFKQACSTAKTSGTGTKLLRFDMRLEAFQIIAAWVYGYGEESFKSQTDTQVIREALADLEAFDMTQFQEMEELRVLLMKYLFHLELNVVASGKDEPKTTLEVLEDICAFSFHNDRKMLVDFVKKNIPELRASDKWLDELNLRFTSATALVASILIEIYQEDLNQHFCNGCRNSDSD</sequence>
<dbReference type="InterPro" id="IPR011333">
    <property type="entry name" value="SKP1/BTB/POZ_sf"/>
</dbReference>